<comment type="function">
    <text evidence="1">Plays a role in synthesis, processing and/or stability of 23S rRNA.</text>
</comment>
<protein>
    <recommendedName>
        <fullName evidence="3">Large ribosomal RNA subunit accumulation protein YceD</fullName>
    </recommendedName>
    <alternativeName>
        <fullName evidence="5">23S rRNA accumulation protein YceD</fullName>
    </alternativeName>
</protein>
<feature type="region of interest" description="Disordered" evidence="6">
    <location>
        <begin position="164"/>
        <end position="189"/>
    </location>
</feature>
<dbReference type="Proteomes" id="UP001265700">
    <property type="component" value="Unassembled WGS sequence"/>
</dbReference>
<gene>
    <name evidence="7" type="ORF">J2W49_003178</name>
</gene>
<sequence>MNTPPAKTQWLPERLDVRSFAQASGQMSADAPLARFSRLVEELSETSRPEMLAGVQWHAEGSLRTDAQGAAPAVWLHLQAKAVVPLQCQRCLGPVDTALDIDRWFRFVADEATAEAQDDESEEDVLVLEPVMSLYDLLEDELLMSLPLVPMHETCPVPVVMQASDPGIGPEDGDHRAPHPFASLARLKK</sequence>
<comment type="caution">
    <text evidence="7">The sequence shown here is derived from an EMBL/GenBank/DDBJ whole genome shotgun (WGS) entry which is preliminary data.</text>
</comment>
<reference evidence="7 8" key="1">
    <citation type="submission" date="2023-07" db="EMBL/GenBank/DDBJ databases">
        <title>Sorghum-associated microbial communities from plants grown in Nebraska, USA.</title>
        <authorList>
            <person name="Schachtman D."/>
        </authorList>
    </citation>
    <scope>NUCLEOTIDE SEQUENCE [LARGE SCALE GENOMIC DNA]</scope>
    <source>
        <strain evidence="7 8">4249</strain>
    </source>
</reference>
<dbReference type="RefSeq" id="WP_310318111.1">
    <property type="nucleotide sequence ID" value="NZ_JAVDWU010000006.1"/>
</dbReference>
<keyword evidence="8" id="KW-1185">Reference proteome</keyword>
<evidence type="ECO:0000313" key="7">
    <source>
        <dbReference type="EMBL" id="MDR7151205.1"/>
    </source>
</evidence>
<dbReference type="Pfam" id="PF02620">
    <property type="entry name" value="YceD"/>
    <property type="match status" value="1"/>
</dbReference>
<proteinExistence type="inferred from homology"/>
<dbReference type="InterPro" id="IPR003772">
    <property type="entry name" value="YceD"/>
</dbReference>
<organism evidence="7 8">
    <name type="scientific">Hydrogenophaga palleronii</name>
    <dbReference type="NCBI Taxonomy" id="65655"/>
    <lineage>
        <taxon>Bacteria</taxon>
        <taxon>Pseudomonadati</taxon>
        <taxon>Pseudomonadota</taxon>
        <taxon>Betaproteobacteria</taxon>
        <taxon>Burkholderiales</taxon>
        <taxon>Comamonadaceae</taxon>
        <taxon>Hydrogenophaga</taxon>
    </lineage>
</organism>
<comment type="similarity">
    <text evidence="2">Belongs to the DUF177 domain family.</text>
</comment>
<evidence type="ECO:0000313" key="8">
    <source>
        <dbReference type="Proteomes" id="UP001265700"/>
    </source>
</evidence>
<dbReference type="PANTHER" id="PTHR38099">
    <property type="entry name" value="LARGE RIBOSOMAL RNA SUBUNIT ACCUMULATION PROTEIN YCED"/>
    <property type="match status" value="1"/>
</dbReference>
<evidence type="ECO:0000256" key="4">
    <source>
        <dbReference type="ARBA" id="ARBA00022517"/>
    </source>
</evidence>
<evidence type="ECO:0000256" key="3">
    <source>
        <dbReference type="ARBA" id="ARBA00015716"/>
    </source>
</evidence>
<evidence type="ECO:0000256" key="1">
    <source>
        <dbReference type="ARBA" id="ARBA00002868"/>
    </source>
</evidence>
<dbReference type="PANTHER" id="PTHR38099:SF1">
    <property type="entry name" value="LARGE RIBOSOMAL RNA SUBUNIT ACCUMULATION PROTEIN YCED"/>
    <property type="match status" value="1"/>
</dbReference>
<evidence type="ECO:0000256" key="5">
    <source>
        <dbReference type="ARBA" id="ARBA00031841"/>
    </source>
</evidence>
<dbReference type="InterPro" id="IPR039255">
    <property type="entry name" value="YceD_bac"/>
</dbReference>
<dbReference type="EMBL" id="JAVDWU010000006">
    <property type="protein sequence ID" value="MDR7151205.1"/>
    <property type="molecule type" value="Genomic_DNA"/>
</dbReference>
<evidence type="ECO:0000256" key="6">
    <source>
        <dbReference type="SAM" id="MobiDB-lite"/>
    </source>
</evidence>
<evidence type="ECO:0000256" key="2">
    <source>
        <dbReference type="ARBA" id="ARBA00010740"/>
    </source>
</evidence>
<accession>A0ABU1WPI6</accession>
<keyword evidence="4" id="KW-0690">Ribosome biogenesis</keyword>
<name>A0ABU1WPI6_9BURK</name>